<accession>A0A9N8F175</accession>
<comment type="caution">
    <text evidence="1">The sequence shown here is derived from an EMBL/GenBank/DDBJ whole genome shotgun (WGS) entry which is preliminary data.</text>
</comment>
<evidence type="ECO:0000313" key="2">
    <source>
        <dbReference type="Proteomes" id="UP001153069"/>
    </source>
</evidence>
<gene>
    <name evidence="1" type="ORF">SEMRO_2242_G320420.1</name>
</gene>
<organism evidence="1 2">
    <name type="scientific">Seminavis robusta</name>
    <dbReference type="NCBI Taxonomy" id="568900"/>
    <lineage>
        <taxon>Eukaryota</taxon>
        <taxon>Sar</taxon>
        <taxon>Stramenopiles</taxon>
        <taxon>Ochrophyta</taxon>
        <taxon>Bacillariophyta</taxon>
        <taxon>Bacillariophyceae</taxon>
        <taxon>Bacillariophycidae</taxon>
        <taxon>Naviculales</taxon>
        <taxon>Naviculaceae</taxon>
        <taxon>Seminavis</taxon>
    </lineage>
</organism>
<keyword evidence="2" id="KW-1185">Reference proteome</keyword>
<dbReference type="AlphaFoldDB" id="A0A9N8F175"/>
<evidence type="ECO:0000313" key="1">
    <source>
        <dbReference type="EMBL" id="CAB9528500.1"/>
    </source>
</evidence>
<proteinExistence type="predicted"/>
<dbReference type="Proteomes" id="UP001153069">
    <property type="component" value="Unassembled WGS sequence"/>
</dbReference>
<name>A0A9N8F175_9STRA</name>
<protein>
    <submittedName>
        <fullName evidence="1">Uncharacterized protein</fullName>
    </submittedName>
</protein>
<dbReference type="EMBL" id="CAICTM010002240">
    <property type="protein sequence ID" value="CAB9528500.1"/>
    <property type="molecule type" value="Genomic_DNA"/>
</dbReference>
<reference evidence="1" key="1">
    <citation type="submission" date="2020-06" db="EMBL/GenBank/DDBJ databases">
        <authorList>
            <consortium name="Plant Systems Biology data submission"/>
        </authorList>
    </citation>
    <scope>NUCLEOTIDE SEQUENCE</scope>
    <source>
        <strain evidence="1">D6</strain>
    </source>
</reference>
<sequence length="399" mass="44434">MTNLTLRNVRSRKSFRAKSSTLVINPPRKSQECLDALGRVAGMVKANLPAEDIVHTIRFYQNDSELGFPSMTRLFQASTPSIDFNTFKYQAEDDPDRLGGFIVKYSHDAQPPFLQSLPQGSATIIIETIHRGVLDGSLPKLFKKKQLENYLKARLHFDISKELPLALLARKNPDDDVFVTMDDIVDSGRYLAALDYLEKTVGYRYGLSVECIKAMTQLELLSALTAHVQSNKGKLSEGAALEFLAKKFHFDNVQTFYICFEDHPVYKAISCPSGPLPSVSSSTPPMAEILNDNDNDNALDSSRSTVESADYQHNGGELRFVNGVVAYEHQLRDVVKGKLVPLTSCDSCSESLEKSDTFCAQHQKSGAKENKVFLGWLDEQVKKAQQDANRPQEVTSDGK</sequence>